<evidence type="ECO:0000256" key="3">
    <source>
        <dbReference type="PROSITE-ProRule" id="PRU00023"/>
    </source>
</evidence>
<dbReference type="PROSITE" id="PS50297">
    <property type="entry name" value="ANK_REP_REGION"/>
    <property type="match status" value="2"/>
</dbReference>
<dbReference type="InterPro" id="IPR001810">
    <property type="entry name" value="F-box_dom"/>
</dbReference>
<dbReference type="Proteomes" id="UP001287356">
    <property type="component" value="Unassembled WGS sequence"/>
</dbReference>
<dbReference type="InterPro" id="IPR036770">
    <property type="entry name" value="Ankyrin_rpt-contain_sf"/>
</dbReference>
<keyword evidence="1" id="KW-0677">Repeat</keyword>
<evidence type="ECO:0000259" key="5">
    <source>
        <dbReference type="PROSITE" id="PS50181"/>
    </source>
</evidence>
<feature type="repeat" description="ANK" evidence="3">
    <location>
        <begin position="629"/>
        <end position="661"/>
    </location>
</feature>
<keyword evidence="2 3" id="KW-0040">ANK repeat</keyword>
<accession>A0AAE0MXY1</accession>
<dbReference type="Pfam" id="PF00023">
    <property type="entry name" value="Ank"/>
    <property type="match status" value="1"/>
</dbReference>
<feature type="compositionally biased region" description="Basic residues" evidence="4">
    <location>
        <begin position="12"/>
        <end position="22"/>
    </location>
</feature>
<feature type="compositionally biased region" description="Polar residues" evidence="4">
    <location>
        <begin position="1"/>
        <end position="10"/>
    </location>
</feature>
<evidence type="ECO:0000313" key="6">
    <source>
        <dbReference type="EMBL" id="KAK3361161.1"/>
    </source>
</evidence>
<proteinExistence type="predicted"/>
<reference evidence="6" key="2">
    <citation type="submission" date="2023-06" db="EMBL/GenBank/DDBJ databases">
        <authorList>
            <consortium name="Lawrence Berkeley National Laboratory"/>
            <person name="Haridas S."/>
            <person name="Hensen N."/>
            <person name="Bonometti L."/>
            <person name="Westerberg I."/>
            <person name="Brannstrom I.O."/>
            <person name="Guillou S."/>
            <person name="Cros-Aarteil S."/>
            <person name="Calhoun S."/>
            <person name="Kuo A."/>
            <person name="Mondo S."/>
            <person name="Pangilinan J."/>
            <person name="Riley R."/>
            <person name="Labutti K."/>
            <person name="Andreopoulos B."/>
            <person name="Lipzen A."/>
            <person name="Chen C."/>
            <person name="Yanf M."/>
            <person name="Daum C."/>
            <person name="Ng V."/>
            <person name="Clum A."/>
            <person name="Steindorff A."/>
            <person name="Ohm R."/>
            <person name="Martin F."/>
            <person name="Silar P."/>
            <person name="Natvig D."/>
            <person name="Lalanne C."/>
            <person name="Gautier V."/>
            <person name="Ament-Velasquez S.L."/>
            <person name="Kruys A."/>
            <person name="Hutchinson M.I."/>
            <person name="Powell A.J."/>
            <person name="Barry K."/>
            <person name="Miller A.N."/>
            <person name="Grigoriev I.V."/>
            <person name="Debuchy R."/>
            <person name="Gladieux P."/>
            <person name="Thoren M.H."/>
            <person name="Johannesson H."/>
        </authorList>
    </citation>
    <scope>NUCLEOTIDE SEQUENCE</scope>
    <source>
        <strain evidence="6">CBS 958.72</strain>
    </source>
</reference>
<evidence type="ECO:0000256" key="4">
    <source>
        <dbReference type="SAM" id="MobiDB-lite"/>
    </source>
</evidence>
<dbReference type="PROSITE" id="PS50181">
    <property type="entry name" value="FBOX"/>
    <property type="match status" value="1"/>
</dbReference>
<feature type="compositionally biased region" description="Pro residues" evidence="4">
    <location>
        <begin position="32"/>
        <end position="43"/>
    </location>
</feature>
<dbReference type="AlphaFoldDB" id="A0AAE0MXY1"/>
<feature type="repeat" description="ANK" evidence="3">
    <location>
        <begin position="420"/>
        <end position="452"/>
    </location>
</feature>
<keyword evidence="7" id="KW-1185">Reference proteome</keyword>
<organism evidence="6 7">
    <name type="scientific">Lasiosphaeria ovina</name>
    <dbReference type="NCBI Taxonomy" id="92902"/>
    <lineage>
        <taxon>Eukaryota</taxon>
        <taxon>Fungi</taxon>
        <taxon>Dikarya</taxon>
        <taxon>Ascomycota</taxon>
        <taxon>Pezizomycotina</taxon>
        <taxon>Sordariomycetes</taxon>
        <taxon>Sordariomycetidae</taxon>
        <taxon>Sordariales</taxon>
        <taxon>Lasiosphaeriaceae</taxon>
        <taxon>Lasiosphaeria</taxon>
    </lineage>
</organism>
<feature type="region of interest" description="Disordered" evidence="4">
    <location>
        <begin position="126"/>
        <end position="161"/>
    </location>
</feature>
<feature type="repeat" description="ANK" evidence="3">
    <location>
        <begin position="327"/>
        <end position="359"/>
    </location>
</feature>
<feature type="region of interest" description="Disordered" evidence="4">
    <location>
        <begin position="1"/>
        <end position="44"/>
    </location>
</feature>
<reference evidence="6" key="1">
    <citation type="journal article" date="2023" name="Mol. Phylogenet. Evol.">
        <title>Genome-scale phylogeny and comparative genomics of the fungal order Sordariales.</title>
        <authorList>
            <person name="Hensen N."/>
            <person name="Bonometti L."/>
            <person name="Westerberg I."/>
            <person name="Brannstrom I.O."/>
            <person name="Guillou S."/>
            <person name="Cros-Aarteil S."/>
            <person name="Calhoun S."/>
            <person name="Haridas S."/>
            <person name="Kuo A."/>
            <person name="Mondo S."/>
            <person name="Pangilinan J."/>
            <person name="Riley R."/>
            <person name="LaButti K."/>
            <person name="Andreopoulos B."/>
            <person name="Lipzen A."/>
            <person name="Chen C."/>
            <person name="Yan M."/>
            <person name="Daum C."/>
            <person name="Ng V."/>
            <person name="Clum A."/>
            <person name="Steindorff A."/>
            <person name="Ohm R.A."/>
            <person name="Martin F."/>
            <person name="Silar P."/>
            <person name="Natvig D.O."/>
            <person name="Lalanne C."/>
            <person name="Gautier V."/>
            <person name="Ament-Velasquez S.L."/>
            <person name="Kruys A."/>
            <person name="Hutchinson M.I."/>
            <person name="Powell A.J."/>
            <person name="Barry K."/>
            <person name="Miller A.N."/>
            <person name="Grigoriev I.V."/>
            <person name="Debuchy R."/>
            <person name="Gladieux P."/>
            <person name="Hiltunen Thoren M."/>
            <person name="Johannesson H."/>
        </authorList>
    </citation>
    <scope>NUCLEOTIDE SEQUENCE</scope>
    <source>
        <strain evidence="6">CBS 958.72</strain>
    </source>
</reference>
<dbReference type="SUPFAM" id="SSF81383">
    <property type="entry name" value="F-box domain"/>
    <property type="match status" value="1"/>
</dbReference>
<dbReference type="SMART" id="SM00256">
    <property type="entry name" value="FBOX"/>
    <property type="match status" value="1"/>
</dbReference>
<evidence type="ECO:0000256" key="1">
    <source>
        <dbReference type="ARBA" id="ARBA00022737"/>
    </source>
</evidence>
<evidence type="ECO:0000313" key="7">
    <source>
        <dbReference type="Proteomes" id="UP001287356"/>
    </source>
</evidence>
<dbReference type="PANTHER" id="PTHR24198">
    <property type="entry name" value="ANKYRIN REPEAT AND PROTEIN KINASE DOMAIN-CONTAINING PROTEIN"/>
    <property type="match status" value="1"/>
</dbReference>
<sequence length="878" mass="97837">MKEMMASQTMVKLRKLTPKAKTKKADTRASSPKPPPKPTPHPIPVLRLPPEIVLLILELLDPKDQLALDRTSRFFYFIVNPTIYTTNVRLERATCVFWGAENGQLGTLKHALAAGADLNASGPIDRKAAAESGTTNANGDGGTNGDATENADDDEASSDSRIQPWGTALHLAAKGGHRDVVEWLLDNGADMNAPSFRLCECQSLKGARHPSRRLTEWPRWRALHTAMCFQERLVAELLIFRGANLDLDVTAGHNHTALHSAAANGLIPVIKLLALDSNFVIEERDATENTALHYVAELWGARDCAEIRDTVTKLLALGADLEAHNESGHTPLLNACYRGNYSAALRLISVGANPDPHRHIPNFRDIRPLFYCTIPRSEFFDLDEAPVKHDEFEGNRVSLIKALVDAGAEVDARFDKRGYRSVTALMLACELAEPRAVTALIKGGAAVNAQDRVGRTPLFFACSVRVDHRAEVPEIASVLLRHGARLDLEEDPNNSPLEWAIKHVRWGDSDILEVMLNASDEVNLTEPKLKNALKKCASSGNYKAMRSLLKFGDRTYGISDDDIKEYLDLTIQQNDPWNQRDTFSCLMDFGKVMDSNEVLLFKTLLQKNRDLTMAVLERGVVVSDPRFYGGQTYLHMACQWGDIDVVKALLERAAEVNVFDRELRTPLSIAVSENNKVVASQLIREVADPHLLPSDDLLKELFDEDDDEWRIVKRRYHTAFDIAIASQDRASILEEMLSHYELPQIRPGSKFTYVHRACQNPNTEVLSMLLRKGACPNGGEGCPNPPLASLLRHLWEEPKKHSLASCTLRTAKVLLSHCVRLKIPIGATAYEMFKEIGLYDGPDTDRQILRRTIQKELGARTCVTDEEVLLEFDVDETL</sequence>
<dbReference type="PROSITE" id="PS50088">
    <property type="entry name" value="ANK_REPEAT"/>
    <property type="match status" value="4"/>
</dbReference>
<dbReference type="Pfam" id="PF12796">
    <property type="entry name" value="Ank_2"/>
    <property type="match status" value="2"/>
</dbReference>
<evidence type="ECO:0000256" key="2">
    <source>
        <dbReference type="ARBA" id="ARBA00023043"/>
    </source>
</evidence>
<dbReference type="SUPFAM" id="SSF48403">
    <property type="entry name" value="Ankyrin repeat"/>
    <property type="match status" value="3"/>
</dbReference>
<dbReference type="Pfam" id="PF12937">
    <property type="entry name" value="F-box-like"/>
    <property type="match status" value="1"/>
</dbReference>
<comment type="caution">
    <text evidence="6">The sequence shown here is derived from an EMBL/GenBank/DDBJ whole genome shotgun (WGS) entry which is preliminary data.</text>
</comment>
<dbReference type="PANTHER" id="PTHR24198:SF165">
    <property type="entry name" value="ANKYRIN REPEAT-CONTAINING PROTEIN-RELATED"/>
    <property type="match status" value="1"/>
</dbReference>
<feature type="domain" description="F-box" evidence="5">
    <location>
        <begin position="42"/>
        <end position="88"/>
    </location>
</feature>
<dbReference type="SMART" id="SM00248">
    <property type="entry name" value="ANK"/>
    <property type="match status" value="15"/>
</dbReference>
<dbReference type="Gene3D" id="1.25.40.20">
    <property type="entry name" value="Ankyrin repeat-containing domain"/>
    <property type="match status" value="5"/>
</dbReference>
<dbReference type="EMBL" id="JAULSN010000012">
    <property type="protein sequence ID" value="KAK3361161.1"/>
    <property type="molecule type" value="Genomic_DNA"/>
</dbReference>
<feature type="repeat" description="ANK" evidence="3">
    <location>
        <begin position="167"/>
        <end position="196"/>
    </location>
</feature>
<protein>
    <submittedName>
        <fullName evidence="6">Ankyrin repeat-containing domain protein</fullName>
    </submittedName>
</protein>
<dbReference type="InterPro" id="IPR002110">
    <property type="entry name" value="Ankyrin_rpt"/>
</dbReference>
<dbReference type="InterPro" id="IPR036047">
    <property type="entry name" value="F-box-like_dom_sf"/>
</dbReference>
<gene>
    <name evidence="6" type="ORF">B0T24DRAFT_115286</name>
</gene>
<name>A0AAE0MXY1_9PEZI</name>